<dbReference type="Proteomes" id="UP001595897">
    <property type="component" value="Unassembled WGS sequence"/>
</dbReference>
<accession>A0ABV9LZL3</accession>
<organism evidence="3 4">
    <name type="scientific">Glaciecola siphonariae</name>
    <dbReference type="NCBI Taxonomy" id="521012"/>
    <lineage>
        <taxon>Bacteria</taxon>
        <taxon>Pseudomonadati</taxon>
        <taxon>Pseudomonadota</taxon>
        <taxon>Gammaproteobacteria</taxon>
        <taxon>Alteromonadales</taxon>
        <taxon>Alteromonadaceae</taxon>
        <taxon>Glaciecola</taxon>
    </lineage>
</organism>
<evidence type="ECO:0000313" key="4">
    <source>
        <dbReference type="Proteomes" id="UP001595897"/>
    </source>
</evidence>
<evidence type="ECO:0000256" key="1">
    <source>
        <dbReference type="SAM" id="Coils"/>
    </source>
</evidence>
<keyword evidence="2" id="KW-0472">Membrane</keyword>
<keyword evidence="4" id="KW-1185">Reference proteome</keyword>
<proteinExistence type="predicted"/>
<feature type="coiled-coil region" evidence="1">
    <location>
        <begin position="55"/>
        <end position="89"/>
    </location>
</feature>
<evidence type="ECO:0000313" key="3">
    <source>
        <dbReference type="EMBL" id="MFC4702011.1"/>
    </source>
</evidence>
<dbReference type="RefSeq" id="WP_382411020.1">
    <property type="nucleotide sequence ID" value="NZ_JBHSGU010000029.1"/>
</dbReference>
<feature type="transmembrane region" description="Helical" evidence="2">
    <location>
        <begin position="6"/>
        <end position="25"/>
    </location>
</feature>
<comment type="caution">
    <text evidence="3">The sequence shown here is derived from an EMBL/GenBank/DDBJ whole genome shotgun (WGS) entry which is preliminary data.</text>
</comment>
<name>A0ABV9LZL3_9ALTE</name>
<keyword evidence="1" id="KW-0175">Coiled coil</keyword>
<dbReference type="InterPro" id="IPR009386">
    <property type="entry name" value="ZapG-like"/>
</dbReference>
<evidence type="ECO:0000256" key="2">
    <source>
        <dbReference type="SAM" id="Phobius"/>
    </source>
</evidence>
<dbReference type="EMBL" id="JBHSGU010000029">
    <property type="protein sequence ID" value="MFC4702011.1"/>
    <property type="molecule type" value="Genomic_DNA"/>
</dbReference>
<gene>
    <name evidence="3" type="ORF">ACFO4O_17840</name>
</gene>
<reference evidence="4" key="1">
    <citation type="journal article" date="2019" name="Int. J. Syst. Evol. Microbiol.">
        <title>The Global Catalogue of Microorganisms (GCM) 10K type strain sequencing project: providing services to taxonomists for standard genome sequencing and annotation.</title>
        <authorList>
            <consortium name="The Broad Institute Genomics Platform"/>
            <consortium name="The Broad Institute Genome Sequencing Center for Infectious Disease"/>
            <person name="Wu L."/>
            <person name="Ma J."/>
        </authorList>
    </citation>
    <scope>NUCLEOTIDE SEQUENCE [LARGE SCALE GENOMIC DNA]</scope>
    <source>
        <strain evidence="4">KACC 12507</strain>
    </source>
</reference>
<dbReference type="Pfam" id="PF06295">
    <property type="entry name" value="ZapG-like"/>
    <property type="match status" value="1"/>
</dbReference>
<sequence length="147" mass="16130">MDLISIVVGALIGVVIGFIIAWQWASIRANKKGANLSRSEKELKTILAEQAHHHISSSKESIEAIQLRLEQLTNNLQQYESSLQVGSEENDKVSFFGEHASVFLRNNKSVKASNDRINVGDAPPRDFANNGSGLFVGNVAENKTLNK</sequence>
<keyword evidence="2" id="KW-1133">Transmembrane helix</keyword>
<protein>
    <submittedName>
        <fullName evidence="3">ZapG family protein</fullName>
    </submittedName>
</protein>
<keyword evidence="2" id="KW-0812">Transmembrane</keyword>